<dbReference type="Proteomes" id="UP000629365">
    <property type="component" value="Unassembled WGS sequence"/>
</dbReference>
<name>A0ABQ1S0B0_9MICO</name>
<sequence length="85" mass="9383">MPRYPSPWRVNDAVLHDALRDEFRSAIAAVMAAADDSGDEAVGLIRQLRSDIYDTDGFDRSGVASHLAAGRSPTRATPERSRDRR</sequence>
<gene>
    <name evidence="2" type="ORF">GCM10007269_32080</name>
</gene>
<reference evidence="3" key="1">
    <citation type="journal article" date="2019" name="Int. J. Syst. Evol. Microbiol.">
        <title>The Global Catalogue of Microorganisms (GCM) 10K type strain sequencing project: providing services to taxonomists for standard genome sequencing and annotation.</title>
        <authorList>
            <consortium name="The Broad Institute Genomics Platform"/>
            <consortium name="The Broad Institute Genome Sequencing Center for Infectious Disease"/>
            <person name="Wu L."/>
            <person name="Ma J."/>
        </authorList>
    </citation>
    <scope>NUCLEOTIDE SEQUENCE [LARGE SCALE GENOMIC DNA]</scope>
    <source>
        <strain evidence="3">CCM 7640</strain>
    </source>
</reference>
<proteinExistence type="predicted"/>
<keyword evidence="3" id="KW-1185">Reference proteome</keyword>
<protein>
    <submittedName>
        <fullName evidence="2">Uncharacterized protein</fullName>
    </submittedName>
</protein>
<feature type="region of interest" description="Disordered" evidence="1">
    <location>
        <begin position="64"/>
        <end position="85"/>
    </location>
</feature>
<organism evidence="2 3">
    <name type="scientific">Microbacterium murale</name>
    <dbReference type="NCBI Taxonomy" id="1081040"/>
    <lineage>
        <taxon>Bacteria</taxon>
        <taxon>Bacillati</taxon>
        <taxon>Actinomycetota</taxon>
        <taxon>Actinomycetes</taxon>
        <taxon>Micrococcales</taxon>
        <taxon>Microbacteriaceae</taxon>
        <taxon>Microbacterium</taxon>
    </lineage>
</organism>
<evidence type="ECO:0000313" key="2">
    <source>
        <dbReference type="EMBL" id="GGD86778.1"/>
    </source>
</evidence>
<accession>A0ABQ1S0B0</accession>
<dbReference type="EMBL" id="BMCM01000006">
    <property type="protein sequence ID" value="GGD86778.1"/>
    <property type="molecule type" value="Genomic_DNA"/>
</dbReference>
<evidence type="ECO:0000313" key="3">
    <source>
        <dbReference type="Proteomes" id="UP000629365"/>
    </source>
</evidence>
<evidence type="ECO:0000256" key="1">
    <source>
        <dbReference type="SAM" id="MobiDB-lite"/>
    </source>
</evidence>
<comment type="caution">
    <text evidence="2">The sequence shown here is derived from an EMBL/GenBank/DDBJ whole genome shotgun (WGS) entry which is preliminary data.</text>
</comment>